<organism evidence="1 2">
    <name type="scientific">Rubus argutus</name>
    <name type="common">Southern blackberry</name>
    <dbReference type="NCBI Taxonomy" id="59490"/>
    <lineage>
        <taxon>Eukaryota</taxon>
        <taxon>Viridiplantae</taxon>
        <taxon>Streptophyta</taxon>
        <taxon>Embryophyta</taxon>
        <taxon>Tracheophyta</taxon>
        <taxon>Spermatophyta</taxon>
        <taxon>Magnoliopsida</taxon>
        <taxon>eudicotyledons</taxon>
        <taxon>Gunneridae</taxon>
        <taxon>Pentapetalae</taxon>
        <taxon>rosids</taxon>
        <taxon>fabids</taxon>
        <taxon>Rosales</taxon>
        <taxon>Rosaceae</taxon>
        <taxon>Rosoideae</taxon>
        <taxon>Rosoideae incertae sedis</taxon>
        <taxon>Rubus</taxon>
    </lineage>
</organism>
<comment type="caution">
    <text evidence="1">The sequence shown here is derived from an EMBL/GenBank/DDBJ whole genome shotgun (WGS) entry which is preliminary data.</text>
</comment>
<dbReference type="AlphaFoldDB" id="A0AAW1VW32"/>
<sequence length="106" mass="11545">MREGGRQRSGCCAQERPAALVLQFGGGDRDSRRSRVEHGLGFGLQGQFQAGFGLGEIGLVGIEDGGVVIDVSGFDGGVLEMELNVADLQVRAWRIWFRNWVWALPV</sequence>
<keyword evidence="2" id="KW-1185">Reference proteome</keyword>
<evidence type="ECO:0000313" key="1">
    <source>
        <dbReference type="EMBL" id="KAK9912257.1"/>
    </source>
</evidence>
<dbReference type="EMBL" id="JBEDUW010000007">
    <property type="protein sequence ID" value="KAK9912257.1"/>
    <property type="molecule type" value="Genomic_DNA"/>
</dbReference>
<gene>
    <name evidence="1" type="ORF">M0R45_036128</name>
</gene>
<proteinExistence type="predicted"/>
<protein>
    <submittedName>
        <fullName evidence="1">Uncharacterized protein</fullName>
    </submittedName>
</protein>
<evidence type="ECO:0000313" key="2">
    <source>
        <dbReference type="Proteomes" id="UP001457282"/>
    </source>
</evidence>
<dbReference type="Proteomes" id="UP001457282">
    <property type="component" value="Unassembled WGS sequence"/>
</dbReference>
<name>A0AAW1VW32_RUBAR</name>
<accession>A0AAW1VW32</accession>
<reference evidence="1 2" key="1">
    <citation type="journal article" date="2023" name="G3 (Bethesda)">
        <title>A chromosome-length genome assembly and annotation of blackberry (Rubus argutus, cv. 'Hillquist').</title>
        <authorList>
            <person name="Bruna T."/>
            <person name="Aryal R."/>
            <person name="Dudchenko O."/>
            <person name="Sargent D.J."/>
            <person name="Mead D."/>
            <person name="Buti M."/>
            <person name="Cavallini A."/>
            <person name="Hytonen T."/>
            <person name="Andres J."/>
            <person name="Pham M."/>
            <person name="Weisz D."/>
            <person name="Mascagni F."/>
            <person name="Usai G."/>
            <person name="Natali L."/>
            <person name="Bassil N."/>
            <person name="Fernandez G.E."/>
            <person name="Lomsadze A."/>
            <person name="Armour M."/>
            <person name="Olukolu B."/>
            <person name="Poorten T."/>
            <person name="Britton C."/>
            <person name="Davik J."/>
            <person name="Ashrafi H."/>
            <person name="Aiden E.L."/>
            <person name="Borodovsky M."/>
            <person name="Worthington M."/>
        </authorList>
    </citation>
    <scope>NUCLEOTIDE SEQUENCE [LARGE SCALE GENOMIC DNA]</scope>
    <source>
        <strain evidence="1">PI 553951</strain>
    </source>
</reference>